<keyword evidence="2" id="KW-1185">Reference proteome</keyword>
<sequence length="251" mass="27533">MTRCFDGVKQTDAGCPLLLNADRTFDNQAYLLAGIACDADLARIVVWSNSRYPYLMNSYSLDLIRNGVMTYSTSFSNSMRIYDLFPLVNDWTPQVLGSTQCQLRFRQTPLPLGSPFATQTLQLGEVALYGNTGSQIPRSSLQFAMQPRDYVQNKPAGNCNDGDLDPRLEKPCWAAPGLDTGLTIDFPCSSGLSRVSVHSEGALGFDMEVVLDGQAAFTYSFTVFLPNYDIRFGNARVSFNSCNVAGVNAPP</sequence>
<protein>
    <recommendedName>
        <fullName evidence="3">Pherophorin domain-containing protein</fullName>
    </recommendedName>
</protein>
<evidence type="ECO:0000313" key="1">
    <source>
        <dbReference type="EMBL" id="WIA18622.1"/>
    </source>
</evidence>
<proteinExistence type="predicted"/>
<evidence type="ECO:0008006" key="3">
    <source>
        <dbReference type="Google" id="ProtNLM"/>
    </source>
</evidence>
<evidence type="ECO:0000313" key="2">
    <source>
        <dbReference type="Proteomes" id="UP001244341"/>
    </source>
</evidence>
<name>A0ABY8UAY3_TETOB</name>
<accession>A0ABY8UAY3</accession>
<dbReference type="Proteomes" id="UP001244341">
    <property type="component" value="Chromosome 10b"/>
</dbReference>
<reference evidence="1 2" key="1">
    <citation type="submission" date="2023-05" db="EMBL/GenBank/DDBJ databases">
        <title>A 100% complete, gapless, phased diploid assembly of the Scenedesmus obliquus UTEX 3031 genome.</title>
        <authorList>
            <person name="Biondi T.C."/>
            <person name="Hanschen E.R."/>
            <person name="Kwon T."/>
            <person name="Eng W."/>
            <person name="Kruse C.P.S."/>
            <person name="Koehler S.I."/>
            <person name="Kunde Y."/>
            <person name="Gleasner C.D."/>
            <person name="You Mak K.T."/>
            <person name="Polle J."/>
            <person name="Hovde B.T."/>
            <person name="Starkenburg S.R."/>
        </authorList>
    </citation>
    <scope>NUCLEOTIDE SEQUENCE [LARGE SCALE GENOMIC DNA]</scope>
    <source>
        <strain evidence="1 2">DOE0152z</strain>
    </source>
</reference>
<gene>
    <name evidence="1" type="ORF">OEZ85_003328</name>
</gene>
<dbReference type="EMBL" id="CP126217">
    <property type="protein sequence ID" value="WIA18622.1"/>
    <property type="molecule type" value="Genomic_DNA"/>
</dbReference>
<organism evidence="1 2">
    <name type="scientific">Tetradesmus obliquus</name>
    <name type="common">Green alga</name>
    <name type="synonym">Acutodesmus obliquus</name>
    <dbReference type="NCBI Taxonomy" id="3088"/>
    <lineage>
        <taxon>Eukaryota</taxon>
        <taxon>Viridiplantae</taxon>
        <taxon>Chlorophyta</taxon>
        <taxon>core chlorophytes</taxon>
        <taxon>Chlorophyceae</taxon>
        <taxon>CS clade</taxon>
        <taxon>Sphaeropleales</taxon>
        <taxon>Scenedesmaceae</taxon>
        <taxon>Tetradesmus</taxon>
    </lineage>
</organism>